<dbReference type="GO" id="GO:0042773">
    <property type="term" value="P:ATP synthesis coupled electron transport"/>
    <property type="evidence" value="ECO:0007669"/>
    <property type="project" value="InterPro"/>
</dbReference>
<keyword evidence="9" id="KW-1185">Reference proteome</keyword>
<feature type="transmembrane region" description="Helical" evidence="5">
    <location>
        <begin position="313"/>
        <end position="334"/>
    </location>
</feature>
<keyword evidence="5" id="KW-1278">Translocase</keyword>
<feature type="transmembrane region" description="Helical" evidence="5">
    <location>
        <begin position="174"/>
        <end position="196"/>
    </location>
</feature>
<protein>
    <recommendedName>
        <fullName evidence="5">NADH-quinone oxidoreductase subunit N</fullName>
        <ecNumber evidence="5">7.1.1.-</ecNumber>
    </recommendedName>
    <alternativeName>
        <fullName evidence="5">NADH dehydrogenase I subunit N</fullName>
    </alternativeName>
    <alternativeName>
        <fullName evidence="5">NDH-1 subunit N</fullName>
    </alternativeName>
</protein>
<feature type="transmembrane region" description="Helical" evidence="5">
    <location>
        <begin position="216"/>
        <end position="242"/>
    </location>
</feature>
<dbReference type="KEGG" id="bex:A11Q_2595"/>
<dbReference type="InterPro" id="IPR010096">
    <property type="entry name" value="NADH-Q_OxRdtase_suN/2"/>
</dbReference>
<keyword evidence="4 5" id="KW-0472">Membrane</keyword>
<dbReference type="Proteomes" id="UP000012040">
    <property type="component" value="Chromosome"/>
</dbReference>
<accession>M4VFI2</accession>
<keyword evidence="5" id="KW-0830">Ubiquinone</keyword>
<dbReference type="STRING" id="1184267.A11Q_2595"/>
<evidence type="ECO:0000313" key="8">
    <source>
        <dbReference type="EMBL" id="AGH96811.1"/>
    </source>
</evidence>
<dbReference type="PATRIC" id="fig|1184267.3.peg.2623"/>
<comment type="subcellular location">
    <subcellularLocation>
        <location evidence="5">Cell membrane</location>
        <topology evidence="5">Multi-pass membrane protein</topology>
    </subcellularLocation>
    <subcellularLocation>
        <location evidence="1">Endomembrane system</location>
        <topology evidence="1">Multi-pass membrane protein</topology>
    </subcellularLocation>
    <subcellularLocation>
        <location evidence="6">Membrane</location>
        <topology evidence="6">Multi-pass membrane protein</topology>
    </subcellularLocation>
</comment>
<organism evidence="8 9">
    <name type="scientific">Pseudobdellovibrio exovorus JSS</name>
    <dbReference type="NCBI Taxonomy" id="1184267"/>
    <lineage>
        <taxon>Bacteria</taxon>
        <taxon>Pseudomonadati</taxon>
        <taxon>Bdellovibrionota</taxon>
        <taxon>Bdellovibrionia</taxon>
        <taxon>Bdellovibrionales</taxon>
        <taxon>Pseudobdellovibrionaceae</taxon>
        <taxon>Pseudobdellovibrio</taxon>
    </lineage>
</organism>
<dbReference type="PANTHER" id="PTHR22773">
    <property type="entry name" value="NADH DEHYDROGENASE"/>
    <property type="match status" value="1"/>
</dbReference>
<name>M4VFI2_9BACT</name>
<dbReference type="InterPro" id="IPR001750">
    <property type="entry name" value="ND/Mrp_TM"/>
</dbReference>
<dbReference type="GO" id="GO:0012505">
    <property type="term" value="C:endomembrane system"/>
    <property type="evidence" value="ECO:0007669"/>
    <property type="project" value="UniProtKB-SubCell"/>
</dbReference>
<dbReference type="EMBL" id="CP003537">
    <property type="protein sequence ID" value="AGH96811.1"/>
    <property type="molecule type" value="Genomic_DNA"/>
</dbReference>
<dbReference type="GO" id="GO:0050136">
    <property type="term" value="F:NADH dehydrogenase (quinone) (non-electrogenic) activity"/>
    <property type="evidence" value="ECO:0007669"/>
    <property type="project" value="UniProtKB-UniRule"/>
</dbReference>
<feature type="transmembrane region" description="Helical" evidence="5">
    <location>
        <begin position="287"/>
        <end position="306"/>
    </location>
</feature>
<keyword evidence="5" id="KW-0813">Transport</keyword>
<keyword evidence="5" id="KW-0874">Quinone</keyword>
<evidence type="ECO:0000256" key="1">
    <source>
        <dbReference type="ARBA" id="ARBA00004127"/>
    </source>
</evidence>
<feature type="transmembrane region" description="Helical" evidence="5">
    <location>
        <begin position="15"/>
        <end position="34"/>
    </location>
</feature>
<dbReference type="OrthoDB" id="5288138at2"/>
<reference evidence="8 9" key="1">
    <citation type="journal article" date="2013" name="ISME J.">
        <title>By their genes ye shall know them: genomic signatures of predatory bacteria.</title>
        <authorList>
            <person name="Pasternak Z."/>
            <person name="Pietrokovski S."/>
            <person name="Rotem O."/>
            <person name="Gophna U."/>
            <person name="Lurie-Weinberger M.N."/>
            <person name="Jurkevitch E."/>
        </authorList>
    </citation>
    <scope>NUCLEOTIDE SEQUENCE [LARGE SCALE GENOMIC DNA]</scope>
    <source>
        <strain evidence="8 9">JSS</strain>
    </source>
</reference>
<keyword evidence="5" id="KW-0520">NAD</keyword>
<comment type="catalytic activity">
    <reaction evidence="5">
        <text>a quinone + NADH + 5 H(+)(in) = a quinol + NAD(+) + 4 H(+)(out)</text>
        <dbReference type="Rhea" id="RHEA:57888"/>
        <dbReference type="ChEBI" id="CHEBI:15378"/>
        <dbReference type="ChEBI" id="CHEBI:24646"/>
        <dbReference type="ChEBI" id="CHEBI:57540"/>
        <dbReference type="ChEBI" id="CHEBI:57945"/>
        <dbReference type="ChEBI" id="CHEBI:132124"/>
    </reaction>
</comment>
<sequence length="496" mass="53125">MSSINNIVTVGLSDVLLISPMIVLFLFSLLPIAIKVLRGNREQNPVATIIEALIGLTLTAGLLMVFGGEGASGAPTAFNGQLIFDGLTQWLGVVAVVIAGGAMVMMYENPSTRGKQFSELLFLAMNSLLGALILISAVNLITVFIGLELMSLSLYLMIAMSHEQRISKEAAIKYFVLGSFASAIFLYGVSFIYGTTGTVSTLALIQNADMLLKSSNYLFIFGFAFIVLGFCFKVSIAPFHAWTPDVYQGSPTPITSFMATAIKAASFAAFLRIVASKGLVGSENLLMILQWFAVITMTAGNVAALIQNNLKRTLAYSSVAHSGYVLVGVITAGISENSAYGASSVVFYIMTYALMTMGAFAVLSMIEKDENHFVQTEDLAGFAKQKPVLALCFTIFLLSLAGIPPALGFFGKLYLFSAAVNEGLLWLAFWGVVNSVLGAYYYLRPIVVMYMKEGNCTTKEEGHYGTTVVVVISALLILALGLISGPIFSMIEKSLG</sequence>
<dbReference type="RefSeq" id="WP_015471301.1">
    <property type="nucleotide sequence ID" value="NC_020813.1"/>
</dbReference>
<comment type="function">
    <text evidence="5">NDH-1 shuttles electrons from NADH, via FMN and iron-sulfur (Fe-S) centers, to quinones in the respiratory chain. The immediate electron acceptor for the enzyme in this species is believed to be ubiquinone. Couples the redox reaction to proton translocation (for every two electrons transferred, four hydrogen ions are translocated across the cytoplasmic membrane), and thus conserves the redox energy in a proton gradient.</text>
</comment>
<dbReference type="AlphaFoldDB" id="M4VFI2"/>
<keyword evidence="2 5" id="KW-0812">Transmembrane</keyword>
<dbReference type="EC" id="7.1.1.-" evidence="5"/>
<comment type="subunit">
    <text evidence="5">NDH-1 is composed of 14 different subunits. Subunits NuoA, H, J, K, L, M, N constitute the membrane sector of the complex.</text>
</comment>
<evidence type="ECO:0000256" key="3">
    <source>
        <dbReference type="ARBA" id="ARBA00022989"/>
    </source>
</evidence>
<gene>
    <name evidence="5" type="primary">nuoN</name>
    <name evidence="8" type="ORF">A11Q_2595</name>
</gene>
<evidence type="ECO:0000256" key="2">
    <source>
        <dbReference type="ARBA" id="ARBA00022692"/>
    </source>
</evidence>
<dbReference type="NCBIfam" id="TIGR01770">
    <property type="entry name" value="NDH_I_N"/>
    <property type="match status" value="1"/>
</dbReference>
<dbReference type="eggNOG" id="COG1007">
    <property type="taxonomic scope" value="Bacteria"/>
</dbReference>
<feature type="transmembrane region" description="Helical" evidence="5">
    <location>
        <begin position="464"/>
        <end position="488"/>
    </location>
</feature>
<proteinExistence type="inferred from homology"/>
<feature type="domain" description="NADH:quinone oxidoreductase/Mrp antiporter transmembrane" evidence="7">
    <location>
        <begin position="137"/>
        <end position="438"/>
    </location>
</feature>
<dbReference type="GO" id="GO:0005886">
    <property type="term" value="C:plasma membrane"/>
    <property type="evidence" value="ECO:0007669"/>
    <property type="project" value="UniProtKB-SubCell"/>
</dbReference>
<dbReference type="GO" id="GO:0048038">
    <property type="term" value="F:quinone binding"/>
    <property type="evidence" value="ECO:0007669"/>
    <property type="project" value="UniProtKB-KW"/>
</dbReference>
<keyword evidence="5" id="KW-1003">Cell membrane</keyword>
<evidence type="ECO:0000256" key="4">
    <source>
        <dbReference type="ARBA" id="ARBA00023136"/>
    </source>
</evidence>
<evidence type="ECO:0000259" key="7">
    <source>
        <dbReference type="Pfam" id="PF00361"/>
    </source>
</evidence>
<feature type="transmembrane region" description="Helical" evidence="5">
    <location>
        <begin position="87"/>
        <end position="108"/>
    </location>
</feature>
<feature type="transmembrane region" description="Helical" evidence="5">
    <location>
        <begin position="46"/>
        <end position="67"/>
    </location>
</feature>
<feature type="transmembrane region" description="Helical" evidence="5">
    <location>
        <begin position="387"/>
        <end position="411"/>
    </location>
</feature>
<keyword evidence="3 5" id="KW-1133">Transmembrane helix</keyword>
<feature type="transmembrane region" description="Helical" evidence="5">
    <location>
        <begin position="346"/>
        <end position="366"/>
    </location>
</feature>
<dbReference type="Pfam" id="PF00361">
    <property type="entry name" value="Proton_antipo_M"/>
    <property type="match status" value="1"/>
</dbReference>
<evidence type="ECO:0000313" key="9">
    <source>
        <dbReference type="Proteomes" id="UP000012040"/>
    </source>
</evidence>
<evidence type="ECO:0000256" key="6">
    <source>
        <dbReference type="RuleBase" id="RU000320"/>
    </source>
</evidence>
<feature type="transmembrane region" description="Helical" evidence="5">
    <location>
        <begin position="423"/>
        <end position="443"/>
    </location>
</feature>
<dbReference type="HOGENOM" id="CLU_007100_1_5_7"/>
<evidence type="ECO:0000256" key="5">
    <source>
        <dbReference type="HAMAP-Rule" id="MF_00445"/>
    </source>
</evidence>
<comment type="similarity">
    <text evidence="5">Belongs to the complex I subunit 2 family.</text>
</comment>
<dbReference type="GO" id="GO:0008137">
    <property type="term" value="F:NADH dehydrogenase (ubiquinone) activity"/>
    <property type="evidence" value="ECO:0007669"/>
    <property type="project" value="InterPro"/>
</dbReference>
<dbReference type="HAMAP" id="MF_00445">
    <property type="entry name" value="NDH1_NuoN_1"/>
    <property type="match status" value="1"/>
</dbReference>